<dbReference type="InterPro" id="IPR040676">
    <property type="entry name" value="DUF5641"/>
</dbReference>
<dbReference type="OrthoDB" id="6424002at2759"/>
<evidence type="ECO:0000313" key="2">
    <source>
        <dbReference type="EMBL" id="GFT19370.1"/>
    </source>
</evidence>
<dbReference type="AlphaFoldDB" id="A0A8X6TI27"/>
<feature type="domain" description="DUF5641" evidence="1">
    <location>
        <begin position="1"/>
        <end position="34"/>
    </location>
</feature>
<dbReference type="EMBL" id="BMAW01010566">
    <property type="protein sequence ID" value="GFT19370.1"/>
    <property type="molecule type" value="Genomic_DNA"/>
</dbReference>
<sequence>KITETFPGKDGIVRLAKVRTASGEILRPMQRLYSLEINAVSGDSLRLKVYRQRGTSAQAKGMD</sequence>
<protein>
    <recommendedName>
        <fullName evidence="1">DUF5641 domain-containing protein</fullName>
    </recommendedName>
</protein>
<dbReference type="Pfam" id="PF18701">
    <property type="entry name" value="DUF5641"/>
    <property type="match status" value="1"/>
</dbReference>
<accession>A0A8X6TI27</accession>
<evidence type="ECO:0000259" key="1">
    <source>
        <dbReference type="Pfam" id="PF18701"/>
    </source>
</evidence>
<reference evidence="2" key="1">
    <citation type="submission" date="2020-08" db="EMBL/GenBank/DDBJ databases">
        <title>Multicomponent nature underlies the extraordinary mechanical properties of spider dragline silk.</title>
        <authorList>
            <person name="Kono N."/>
            <person name="Nakamura H."/>
            <person name="Mori M."/>
            <person name="Yoshida Y."/>
            <person name="Ohtoshi R."/>
            <person name="Malay A.D."/>
            <person name="Moran D.A.P."/>
            <person name="Tomita M."/>
            <person name="Numata K."/>
            <person name="Arakawa K."/>
        </authorList>
    </citation>
    <scope>NUCLEOTIDE SEQUENCE</scope>
</reference>
<name>A0A8X6TI27_NEPPI</name>
<keyword evidence="3" id="KW-1185">Reference proteome</keyword>
<evidence type="ECO:0000313" key="3">
    <source>
        <dbReference type="Proteomes" id="UP000887013"/>
    </source>
</evidence>
<organism evidence="2 3">
    <name type="scientific">Nephila pilipes</name>
    <name type="common">Giant wood spider</name>
    <name type="synonym">Nephila maculata</name>
    <dbReference type="NCBI Taxonomy" id="299642"/>
    <lineage>
        <taxon>Eukaryota</taxon>
        <taxon>Metazoa</taxon>
        <taxon>Ecdysozoa</taxon>
        <taxon>Arthropoda</taxon>
        <taxon>Chelicerata</taxon>
        <taxon>Arachnida</taxon>
        <taxon>Araneae</taxon>
        <taxon>Araneomorphae</taxon>
        <taxon>Entelegynae</taxon>
        <taxon>Araneoidea</taxon>
        <taxon>Nephilidae</taxon>
        <taxon>Nephila</taxon>
    </lineage>
</organism>
<dbReference type="Proteomes" id="UP000887013">
    <property type="component" value="Unassembled WGS sequence"/>
</dbReference>
<proteinExistence type="predicted"/>
<gene>
    <name evidence="2" type="ORF">NPIL_29051</name>
</gene>
<feature type="non-terminal residue" evidence="2">
    <location>
        <position position="1"/>
    </location>
</feature>
<comment type="caution">
    <text evidence="2">The sequence shown here is derived from an EMBL/GenBank/DDBJ whole genome shotgun (WGS) entry which is preliminary data.</text>
</comment>